<comment type="subcellular location">
    <subcellularLocation>
        <location evidence="1">Nucleus</location>
    </subcellularLocation>
</comment>
<feature type="domain" description="Rnh202 triple barrel" evidence="8">
    <location>
        <begin position="21"/>
        <end position="90"/>
    </location>
</feature>
<dbReference type="PANTHER" id="PTHR13383:SF11">
    <property type="entry name" value="RIBONUCLEASE H2 SUBUNIT B"/>
    <property type="match status" value="1"/>
</dbReference>
<evidence type="ECO:0000256" key="3">
    <source>
        <dbReference type="ARBA" id="ARBA00023242"/>
    </source>
</evidence>
<dbReference type="InterPro" id="IPR041195">
    <property type="entry name" value="Rnh202_N"/>
</dbReference>
<accession>M5G7C2</accession>
<evidence type="ECO:0000256" key="1">
    <source>
        <dbReference type="ARBA" id="ARBA00004123"/>
    </source>
</evidence>
<dbReference type="EMBL" id="JH795858">
    <property type="protein sequence ID" value="EJU04090.1"/>
    <property type="molecule type" value="Genomic_DNA"/>
</dbReference>
<dbReference type="OMA" id="AQWVLIA"/>
<dbReference type="AlphaFoldDB" id="M5G7C2"/>
<dbReference type="GO" id="GO:0006401">
    <property type="term" value="P:RNA catabolic process"/>
    <property type="evidence" value="ECO:0007669"/>
    <property type="project" value="TreeGrafter"/>
</dbReference>
<evidence type="ECO:0000313" key="10">
    <source>
        <dbReference type="Proteomes" id="UP000030653"/>
    </source>
</evidence>
<gene>
    <name evidence="9" type="ORF">DACRYDRAFT_114503</name>
</gene>
<name>M5G7C2_DACPD</name>
<dbReference type="RefSeq" id="XP_040630984.1">
    <property type="nucleotide sequence ID" value="XM_040769832.1"/>
</dbReference>
<dbReference type="Proteomes" id="UP000030653">
    <property type="component" value="Unassembled WGS sequence"/>
</dbReference>
<evidence type="ECO:0000259" key="7">
    <source>
        <dbReference type="Pfam" id="PF09468"/>
    </source>
</evidence>
<keyword evidence="3" id="KW-0539">Nucleus</keyword>
<evidence type="ECO:0000259" key="8">
    <source>
        <dbReference type="Pfam" id="PF17745"/>
    </source>
</evidence>
<keyword evidence="10" id="KW-1185">Reference proteome</keyword>
<dbReference type="GO" id="GO:0005654">
    <property type="term" value="C:nucleoplasm"/>
    <property type="evidence" value="ECO:0007669"/>
    <property type="project" value="TreeGrafter"/>
</dbReference>
<feature type="region of interest" description="Disordered" evidence="6">
    <location>
        <begin position="279"/>
        <end position="306"/>
    </location>
</feature>
<dbReference type="InterPro" id="IPR040456">
    <property type="entry name" value="RNase_H2_suB"/>
</dbReference>
<dbReference type="Pfam" id="PF09468">
    <property type="entry name" value="RNase_H2-Ydr279"/>
    <property type="match status" value="1"/>
</dbReference>
<dbReference type="Pfam" id="PF17745">
    <property type="entry name" value="Ydr279_N"/>
    <property type="match status" value="1"/>
</dbReference>
<organism evidence="9 10">
    <name type="scientific">Dacryopinax primogenitus (strain DJM 731)</name>
    <name type="common">Brown rot fungus</name>
    <dbReference type="NCBI Taxonomy" id="1858805"/>
    <lineage>
        <taxon>Eukaryota</taxon>
        <taxon>Fungi</taxon>
        <taxon>Dikarya</taxon>
        <taxon>Basidiomycota</taxon>
        <taxon>Agaricomycotina</taxon>
        <taxon>Dacrymycetes</taxon>
        <taxon>Dacrymycetales</taxon>
        <taxon>Dacrymycetaceae</taxon>
        <taxon>Dacryopinax</taxon>
    </lineage>
</organism>
<dbReference type="GO" id="GO:0032299">
    <property type="term" value="C:ribonuclease H2 complex"/>
    <property type="evidence" value="ECO:0007669"/>
    <property type="project" value="InterPro"/>
</dbReference>
<feature type="domain" description="Ribonuclease H2 subunit B wHTH" evidence="7">
    <location>
        <begin position="93"/>
        <end position="252"/>
    </location>
</feature>
<evidence type="ECO:0000256" key="6">
    <source>
        <dbReference type="SAM" id="MobiDB-lite"/>
    </source>
</evidence>
<protein>
    <recommendedName>
        <fullName evidence="2">Ribonuclease H2 subunit B</fullName>
    </recommendedName>
    <alternativeName>
        <fullName evidence="5">Ribonuclease HI subunit B</fullName>
    </alternativeName>
</protein>
<reference evidence="9 10" key="1">
    <citation type="journal article" date="2012" name="Science">
        <title>The Paleozoic origin of enzymatic lignin decomposition reconstructed from 31 fungal genomes.</title>
        <authorList>
            <person name="Floudas D."/>
            <person name="Binder M."/>
            <person name="Riley R."/>
            <person name="Barry K."/>
            <person name="Blanchette R.A."/>
            <person name="Henrissat B."/>
            <person name="Martinez A.T."/>
            <person name="Otillar R."/>
            <person name="Spatafora J.W."/>
            <person name="Yadav J.S."/>
            <person name="Aerts A."/>
            <person name="Benoit I."/>
            <person name="Boyd A."/>
            <person name="Carlson A."/>
            <person name="Copeland A."/>
            <person name="Coutinho P.M."/>
            <person name="de Vries R.P."/>
            <person name="Ferreira P."/>
            <person name="Findley K."/>
            <person name="Foster B."/>
            <person name="Gaskell J."/>
            <person name="Glotzer D."/>
            <person name="Gorecki P."/>
            <person name="Heitman J."/>
            <person name="Hesse C."/>
            <person name="Hori C."/>
            <person name="Igarashi K."/>
            <person name="Jurgens J.A."/>
            <person name="Kallen N."/>
            <person name="Kersten P."/>
            <person name="Kohler A."/>
            <person name="Kuees U."/>
            <person name="Kumar T.K.A."/>
            <person name="Kuo A."/>
            <person name="LaButti K."/>
            <person name="Larrondo L.F."/>
            <person name="Lindquist E."/>
            <person name="Ling A."/>
            <person name="Lombard V."/>
            <person name="Lucas S."/>
            <person name="Lundell T."/>
            <person name="Martin R."/>
            <person name="McLaughlin D.J."/>
            <person name="Morgenstern I."/>
            <person name="Morin E."/>
            <person name="Murat C."/>
            <person name="Nagy L.G."/>
            <person name="Nolan M."/>
            <person name="Ohm R.A."/>
            <person name="Patyshakuliyeva A."/>
            <person name="Rokas A."/>
            <person name="Ruiz-Duenas F.J."/>
            <person name="Sabat G."/>
            <person name="Salamov A."/>
            <person name="Samejima M."/>
            <person name="Schmutz J."/>
            <person name="Slot J.C."/>
            <person name="St John F."/>
            <person name="Stenlid J."/>
            <person name="Sun H."/>
            <person name="Sun S."/>
            <person name="Syed K."/>
            <person name="Tsang A."/>
            <person name="Wiebenga A."/>
            <person name="Young D."/>
            <person name="Pisabarro A."/>
            <person name="Eastwood D.C."/>
            <person name="Martin F."/>
            <person name="Cullen D."/>
            <person name="Grigoriev I.V."/>
            <person name="Hibbett D.S."/>
        </authorList>
    </citation>
    <scope>NUCLEOTIDE SEQUENCE [LARGE SCALE GENOMIC DNA]</scope>
    <source>
        <strain evidence="9 10">DJM-731 SS1</strain>
    </source>
</reference>
<sequence>MSAHPAVIPKELLSYVEAQNTSRCLRLPHPRTGLPALFLPFSRPASADGKTGANGILELQSISPDAKRSWFMTPGELVSDGKLLVLAPIDPIFLLIPLLQLLPEGTNARYLPHQDLVDEIANVFINSPPTTEDASVITPVIDAADISAMGEVGCVCEALRRICDVKEPAPELEVFKFAPPKAMDMLRAKVSAMSSASTFATFPSLQRSLAKDGLAVGIDNAGTDELLLSQARTKASCELLSQYLSPTWREKLLESYDFTRLEAHLKAIAGEAQAAITRAGDEPKLKDATNATNKKPNKGSFGVEKPKKANVAGMAKLSTFFTKKT</sequence>
<dbReference type="OrthoDB" id="29098at2759"/>
<comment type="function">
    <text evidence="4">Non catalytic subunit of RNase H2, an endonuclease that specifically degrades the RNA of RNA:DNA hybrids. Participates in DNA replication, possibly by mediating the removal of lagging-strand Okazaki fragment RNA primers during DNA replication. Mediates the excision of single ribonucleotides from DNA:RNA duplexes.</text>
</comment>
<evidence type="ECO:0000256" key="4">
    <source>
        <dbReference type="ARBA" id="ARBA00024778"/>
    </source>
</evidence>
<dbReference type="HOGENOM" id="CLU_058486_0_0_1"/>
<dbReference type="Gene3D" id="2.20.25.530">
    <property type="match status" value="1"/>
</dbReference>
<dbReference type="GeneID" id="63684894"/>
<evidence type="ECO:0000256" key="2">
    <source>
        <dbReference type="ARBA" id="ARBA00019062"/>
    </source>
</evidence>
<proteinExistence type="predicted"/>
<evidence type="ECO:0000313" key="9">
    <source>
        <dbReference type="EMBL" id="EJU04090.1"/>
    </source>
</evidence>
<dbReference type="Gene3D" id="1.10.20.120">
    <property type="match status" value="1"/>
</dbReference>
<dbReference type="STRING" id="1858805.M5G7C2"/>
<dbReference type="PANTHER" id="PTHR13383">
    <property type="entry name" value="RIBONUCLEASE H2 SUBUNIT B"/>
    <property type="match status" value="1"/>
</dbReference>
<dbReference type="InterPro" id="IPR019024">
    <property type="entry name" value="RNase_H2_suB_wHTH"/>
</dbReference>
<evidence type="ECO:0000256" key="5">
    <source>
        <dbReference type="ARBA" id="ARBA00033464"/>
    </source>
</evidence>